<feature type="chain" id="PRO_5033010117" evidence="1">
    <location>
        <begin position="22"/>
        <end position="110"/>
    </location>
</feature>
<comment type="caution">
    <text evidence="2">The sequence shown here is derived from an EMBL/GenBank/DDBJ whole genome shotgun (WGS) entry which is preliminary data.</text>
</comment>
<dbReference type="EMBL" id="JACHHQ010000002">
    <property type="protein sequence ID" value="MBB5199301.1"/>
    <property type="molecule type" value="Genomic_DNA"/>
</dbReference>
<proteinExistence type="predicted"/>
<accession>A0A840RRS2</accession>
<dbReference type="RefSeq" id="WP_168055179.1">
    <property type="nucleotide sequence ID" value="NZ_JAAOZT010000006.1"/>
</dbReference>
<reference evidence="2 3" key="1">
    <citation type="submission" date="2020-08" db="EMBL/GenBank/DDBJ databases">
        <title>Genomic Encyclopedia of Type Strains, Phase IV (KMG-IV): sequencing the most valuable type-strain genomes for metagenomic binning, comparative biology and taxonomic classification.</title>
        <authorList>
            <person name="Goeker M."/>
        </authorList>
    </citation>
    <scope>NUCLEOTIDE SEQUENCE [LARGE SCALE GENOMIC DNA]</scope>
    <source>
        <strain evidence="2 3">DSM 23240</strain>
    </source>
</reference>
<evidence type="ECO:0000256" key="1">
    <source>
        <dbReference type="SAM" id="SignalP"/>
    </source>
</evidence>
<feature type="signal peptide" evidence="1">
    <location>
        <begin position="1"/>
        <end position="21"/>
    </location>
</feature>
<sequence>MNKFVLTAFLALAVQGGSLLAAIPTFQMTHRPVALPRVPGMDSNVATGGAEIAARTIRVEAKALVVTTASEGSFLSVKAADLVEEGKSAFSDKADRYHAPNFFTVLIRYL</sequence>
<organism evidence="2 3">
    <name type="scientific">Glaciimonas immobilis</name>
    <dbReference type="NCBI Taxonomy" id="728004"/>
    <lineage>
        <taxon>Bacteria</taxon>
        <taxon>Pseudomonadati</taxon>
        <taxon>Pseudomonadota</taxon>
        <taxon>Betaproteobacteria</taxon>
        <taxon>Burkholderiales</taxon>
        <taxon>Oxalobacteraceae</taxon>
        <taxon>Glaciimonas</taxon>
    </lineage>
</organism>
<dbReference type="Proteomes" id="UP000571084">
    <property type="component" value="Unassembled WGS sequence"/>
</dbReference>
<dbReference type="AlphaFoldDB" id="A0A840RRS2"/>
<keyword evidence="3" id="KW-1185">Reference proteome</keyword>
<gene>
    <name evidence="2" type="ORF">HNR39_001128</name>
</gene>
<keyword evidence="1" id="KW-0732">Signal</keyword>
<evidence type="ECO:0000313" key="2">
    <source>
        <dbReference type="EMBL" id="MBB5199301.1"/>
    </source>
</evidence>
<protein>
    <submittedName>
        <fullName evidence="2">Uncharacterized protein</fullName>
    </submittedName>
</protein>
<name>A0A840RRS2_9BURK</name>
<evidence type="ECO:0000313" key="3">
    <source>
        <dbReference type="Proteomes" id="UP000571084"/>
    </source>
</evidence>